<name>A0A444X7Q7_ARAHY</name>
<proteinExistence type="predicted"/>
<reference evidence="1 2" key="1">
    <citation type="submission" date="2019-01" db="EMBL/GenBank/DDBJ databases">
        <title>Sequencing of cultivated peanut Arachis hypogaea provides insights into genome evolution and oil improvement.</title>
        <authorList>
            <person name="Chen X."/>
        </authorList>
    </citation>
    <scope>NUCLEOTIDE SEQUENCE [LARGE SCALE GENOMIC DNA]</scope>
    <source>
        <strain evidence="2">cv. Fuhuasheng</strain>
        <tissue evidence="1">Leaves</tissue>
    </source>
</reference>
<sequence length="96" mass="11113">MVPFTMLTLRNDIAIVVISRLSNSYVGTSVHVYRDEFVPMGDLSTWVRYKGAKVITNWTFRRATKGRPKSTRYLNEMDLRDMCGPLLYALCKIILH</sequence>
<accession>A0A444X7Q7</accession>
<dbReference type="AlphaFoldDB" id="A0A444X7Q7"/>
<comment type="caution">
    <text evidence="1">The sequence shown here is derived from an EMBL/GenBank/DDBJ whole genome shotgun (WGS) entry which is preliminary data.</text>
</comment>
<dbReference type="EMBL" id="SDMP01000020">
    <property type="protein sequence ID" value="RYQ85727.1"/>
    <property type="molecule type" value="Genomic_DNA"/>
</dbReference>
<keyword evidence="2" id="KW-1185">Reference proteome</keyword>
<dbReference type="Proteomes" id="UP000289738">
    <property type="component" value="Chromosome B10"/>
</dbReference>
<protein>
    <submittedName>
        <fullName evidence="1">Uncharacterized protein</fullName>
    </submittedName>
</protein>
<evidence type="ECO:0000313" key="1">
    <source>
        <dbReference type="EMBL" id="RYQ85727.1"/>
    </source>
</evidence>
<evidence type="ECO:0000313" key="2">
    <source>
        <dbReference type="Proteomes" id="UP000289738"/>
    </source>
</evidence>
<gene>
    <name evidence="1" type="ORF">Ahy_B10g105314</name>
</gene>
<organism evidence="1 2">
    <name type="scientific">Arachis hypogaea</name>
    <name type="common">Peanut</name>
    <dbReference type="NCBI Taxonomy" id="3818"/>
    <lineage>
        <taxon>Eukaryota</taxon>
        <taxon>Viridiplantae</taxon>
        <taxon>Streptophyta</taxon>
        <taxon>Embryophyta</taxon>
        <taxon>Tracheophyta</taxon>
        <taxon>Spermatophyta</taxon>
        <taxon>Magnoliopsida</taxon>
        <taxon>eudicotyledons</taxon>
        <taxon>Gunneridae</taxon>
        <taxon>Pentapetalae</taxon>
        <taxon>rosids</taxon>
        <taxon>fabids</taxon>
        <taxon>Fabales</taxon>
        <taxon>Fabaceae</taxon>
        <taxon>Papilionoideae</taxon>
        <taxon>50 kb inversion clade</taxon>
        <taxon>dalbergioids sensu lato</taxon>
        <taxon>Dalbergieae</taxon>
        <taxon>Pterocarpus clade</taxon>
        <taxon>Arachis</taxon>
    </lineage>
</organism>